<dbReference type="AlphaFoldDB" id="A0AA39GEH4"/>
<dbReference type="PANTHER" id="PTHR11538">
    <property type="entry name" value="PHENYLALANYL-TRNA SYNTHETASE"/>
    <property type="match status" value="1"/>
</dbReference>
<comment type="caution">
    <text evidence="3">The sequence shown here is derived from an EMBL/GenBank/DDBJ whole genome shotgun (WGS) entry which is preliminary data.</text>
</comment>
<feature type="compositionally biased region" description="Basic and acidic residues" evidence="1">
    <location>
        <begin position="150"/>
        <end position="160"/>
    </location>
</feature>
<feature type="region of interest" description="Disordered" evidence="1">
    <location>
        <begin position="302"/>
        <end position="332"/>
    </location>
</feature>
<evidence type="ECO:0000259" key="2">
    <source>
        <dbReference type="Pfam" id="PF10354"/>
    </source>
</evidence>
<protein>
    <recommendedName>
        <fullName evidence="2">25S rRNA (uridine-N(3))-methyltransferase BMT5-like domain-containing protein</fullName>
    </recommendedName>
</protein>
<proteinExistence type="predicted"/>
<evidence type="ECO:0000313" key="3">
    <source>
        <dbReference type="EMBL" id="KAK0385845.1"/>
    </source>
</evidence>
<name>A0AA39GEH4_SARSR</name>
<feature type="region of interest" description="Disordered" evidence="1">
    <location>
        <begin position="115"/>
        <end position="160"/>
    </location>
</feature>
<reference evidence="3" key="1">
    <citation type="submission" date="2022-10" db="EMBL/GenBank/DDBJ databases">
        <title>Determination and structural analysis of whole genome sequence of Sarocladium strictum F4-1.</title>
        <authorList>
            <person name="Hu L."/>
            <person name="Jiang Y."/>
        </authorList>
    </citation>
    <scope>NUCLEOTIDE SEQUENCE</scope>
    <source>
        <strain evidence="3">F4-1</strain>
    </source>
</reference>
<feature type="region of interest" description="Disordered" evidence="1">
    <location>
        <begin position="1"/>
        <end position="56"/>
    </location>
</feature>
<organism evidence="3 4">
    <name type="scientific">Sarocladium strictum</name>
    <name type="common">Black bundle disease fungus</name>
    <name type="synonym">Acremonium strictum</name>
    <dbReference type="NCBI Taxonomy" id="5046"/>
    <lineage>
        <taxon>Eukaryota</taxon>
        <taxon>Fungi</taxon>
        <taxon>Dikarya</taxon>
        <taxon>Ascomycota</taxon>
        <taxon>Pezizomycotina</taxon>
        <taxon>Sordariomycetes</taxon>
        <taxon>Hypocreomycetidae</taxon>
        <taxon>Hypocreales</taxon>
        <taxon>Sarocladiaceae</taxon>
        <taxon>Sarocladium</taxon>
    </lineage>
</organism>
<dbReference type="GO" id="GO:0005737">
    <property type="term" value="C:cytoplasm"/>
    <property type="evidence" value="ECO:0007669"/>
    <property type="project" value="TreeGrafter"/>
</dbReference>
<sequence length="332" mass="36830">MAKKRKVSHIPNRTHPDRPRPKSSSALAASSAKKQHPKRQKQQQQNKQPSQEKPTIPFKPHEHILLIGEGDLSFAASLVRHHKCTSVTATVLEKNREELEGKYPHVGENIDVFLAKEDEDGPSADKEGSDAEDEGKEDGWSDEDADSDEETKKPPARDNRIVYHIDATKPLPNSLLSQRGPFSTIIFNFPHVGGLSTDVNRQVRHNQSLLVSFFTSVLSSAPNPSKPFALVPGGSIIVTLFEAEPYTLWNVRDLARHAGLAVEKSFKFQAEAYPGYKHARTCGVIEGGGWKGEERRARSYVFRRKGELGSQGPAAGGKKRKKGRESDDEDDD</sequence>
<dbReference type="Pfam" id="PF10354">
    <property type="entry name" value="BMT5-like"/>
    <property type="match status" value="2"/>
</dbReference>
<dbReference type="PANTHER" id="PTHR11538:SF26">
    <property type="entry name" value="FERREDOXIN-FOLD ANTICODON-BINDING DOMAIN-CONTAINING PROTEIN 1"/>
    <property type="match status" value="1"/>
</dbReference>
<feature type="domain" description="25S rRNA (uridine-N(3))-methyltransferase BMT5-like" evidence="2">
    <location>
        <begin position="65"/>
        <end position="112"/>
    </location>
</feature>
<feature type="compositionally biased region" description="Acidic residues" evidence="1">
    <location>
        <begin position="130"/>
        <end position="149"/>
    </location>
</feature>
<dbReference type="GO" id="GO:0070475">
    <property type="term" value="P:rRNA base methylation"/>
    <property type="evidence" value="ECO:0007669"/>
    <property type="project" value="InterPro"/>
</dbReference>
<evidence type="ECO:0000313" key="4">
    <source>
        <dbReference type="Proteomes" id="UP001175261"/>
    </source>
</evidence>
<accession>A0AA39GEH4</accession>
<evidence type="ECO:0000256" key="1">
    <source>
        <dbReference type="SAM" id="MobiDB-lite"/>
    </source>
</evidence>
<dbReference type="Proteomes" id="UP001175261">
    <property type="component" value="Unassembled WGS sequence"/>
</dbReference>
<dbReference type="EMBL" id="JAPDFR010000006">
    <property type="protein sequence ID" value="KAK0385845.1"/>
    <property type="molecule type" value="Genomic_DNA"/>
</dbReference>
<dbReference type="InterPro" id="IPR019446">
    <property type="entry name" value="BMT5-like"/>
</dbReference>
<keyword evidence="4" id="KW-1185">Reference proteome</keyword>
<dbReference type="GO" id="GO:0070042">
    <property type="term" value="F:rRNA (uridine-N3-)-methyltransferase activity"/>
    <property type="evidence" value="ECO:0007669"/>
    <property type="project" value="InterPro"/>
</dbReference>
<feature type="compositionally biased region" description="Low complexity" evidence="1">
    <location>
        <begin position="22"/>
        <end position="32"/>
    </location>
</feature>
<feature type="domain" description="25S rRNA (uridine-N(3))-methyltransferase BMT5-like" evidence="2">
    <location>
        <begin position="156"/>
        <end position="280"/>
    </location>
</feature>
<gene>
    <name evidence="3" type="ORF">NLU13_7022</name>
</gene>
<feature type="compositionally biased region" description="Low complexity" evidence="1">
    <location>
        <begin position="42"/>
        <end position="54"/>
    </location>
</feature>